<dbReference type="Proteomes" id="UP000024635">
    <property type="component" value="Unassembled WGS sequence"/>
</dbReference>
<evidence type="ECO:0000313" key="3">
    <source>
        <dbReference type="Proteomes" id="UP000024635"/>
    </source>
</evidence>
<evidence type="ECO:0000313" key="2">
    <source>
        <dbReference type="EMBL" id="EYC30349.1"/>
    </source>
</evidence>
<name>A0A016VRY8_9BILA</name>
<evidence type="ECO:0000256" key="1">
    <source>
        <dbReference type="SAM" id="SignalP"/>
    </source>
</evidence>
<feature type="chain" id="PRO_5001489854" evidence="1">
    <location>
        <begin position="25"/>
        <end position="217"/>
    </location>
</feature>
<reference evidence="3" key="1">
    <citation type="journal article" date="2015" name="Nat. Genet.">
        <title>The genome and transcriptome of the zoonotic hookworm Ancylostoma ceylanicum identify infection-specific gene families.</title>
        <authorList>
            <person name="Schwarz E.M."/>
            <person name="Hu Y."/>
            <person name="Antoshechkin I."/>
            <person name="Miller M.M."/>
            <person name="Sternberg P.W."/>
            <person name="Aroian R.V."/>
        </authorList>
    </citation>
    <scope>NUCLEOTIDE SEQUENCE</scope>
    <source>
        <strain evidence="3">HY135</strain>
    </source>
</reference>
<dbReference type="OrthoDB" id="10536151at2759"/>
<protein>
    <submittedName>
        <fullName evidence="2">Uncharacterized protein</fullName>
    </submittedName>
</protein>
<proteinExistence type="predicted"/>
<gene>
    <name evidence="2" type="primary">Acey_s0005.g2596</name>
    <name evidence="2" type="ORF">Y032_0005g2596</name>
</gene>
<organism evidence="2 3">
    <name type="scientific">Ancylostoma ceylanicum</name>
    <dbReference type="NCBI Taxonomy" id="53326"/>
    <lineage>
        <taxon>Eukaryota</taxon>
        <taxon>Metazoa</taxon>
        <taxon>Ecdysozoa</taxon>
        <taxon>Nematoda</taxon>
        <taxon>Chromadorea</taxon>
        <taxon>Rhabditida</taxon>
        <taxon>Rhabditina</taxon>
        <taxon>Rhabditomorpha</taxon>
        <taxon>Strongyloidea</taxon>
        <taxon>Ancylostomatidae</taxon>
        <taxon>Ancylostomatinae</taxon>
        <taxon>Ancylostoma</taxon>
    </lineage>
</organism>
<keyword evidence="3" id="KW-1185">Reference proteome</keyword>
<accession>A0A016VRY8</accession>
<feature type="signal peptide" evidence="1">
    <location>
        <begin position="1"/>
        <end position="24"/>
    </location>
</feature>
<dbReference type="EMBL" id="JARK01001341">
    <property type="protein sequence ID" value="EYC30349.1"/>
    <property type="molecule type" value="Genomic_DNA"/>
</dbReference>
<dbReference type="AlphaFoldDB" id="A0A016VRY8"/>
<comment type="caution">
    <text evidence="2">The sequence shown here is derived from an EMBL/GenBank/DDBJ whole genome shotgun (WGS) entry which is preliminary data.</text>
</comment>
<keyword evidence="1" id="KW-0732">Signal</keyword>
<sequence length="217" mass="24852">MLSTVKNIWIVLQTLLLATALLEGRVYNGDLWIKWISDTTCANAKRERESSLVVHLHRMAIYDKNTMEFVETYQSTTYNHPDLQGGMYYYDSRSVGWTASTWNVTYDSDKQGIMHCTVYMRIGADRVNDNPLAFHVEAYQDIVSKHGLKMTGTGFDFSEMYYKSPVRPFVEVEIGEFNWYASSTHIFIDQSGRPADAGLPDFSLCSLRSHDFTSHPS</sequence>